<keyword evidence="1" id="KW-0472">Membrane</keyword>
<feature type="transmembrane region" description="Helical" evidence="1">
    <location>
        <begin position="32"/>
        <end position="54"/>
    </location>
</feature>
<dbReference type="EMBL" id="VJZN01000017">
    <property type="protein sequence ID" value="TRX05351.1"/>
    <property type="molecule type" value="Genomic_DNA"/>
</dbReference>
<sequence>MILFIIYTLLKKYFSQSGKKVYLKVGKFLNAFIYRLLIYLLIRFIAFIPILAIAQNSQLNYKIIRNGTDIGWLRLEKNCAGNKSELLLVSEIKTKAILPITMFARESSTFENGKLIYSSQFRKTNGTTKLDKQTKLVIDRYEVLENGEKVKLAFPTINTNLLSLYFQEPITSNSVYCDKQQCFVKITKTADGGYKMKFPNGNSNCFYYKEGICTNVKIDHTFYSAEIIINP</sequence>
<comment type="caution">
    <text evidence="3">The sequence shown here is derived from an EMBL/GenBank/DDBJ whole genome shotgun (WGS) entry which is preliminary data.</text>
</comment>
<organism evidence="3 5">
    <name type="scientific">Flavobacterium gawalongense</name>
    <dbReference type="NCBI Taxonomy" id="2594432"/>
    <lineage>
        <taxon>Bacteria</taxon>
        <taxon>Pseudomonadati</taxon>
        <taxon>Bacteroidota</taxon>
        <taxon>Flavobacteriia</taxon>
        <taxon>Flavobacteriales</taxon>
        <taxon>Flavobacteriaceae</taxon>
        <taxon>Flavobacterium</taxon>
    </lineage>
</organism>
<dbReference type="EMBL" id="VJZL01000028">
    <property type="protein sequence ID" value="TRX07019.1"/>
    <property type="molecule type" value="Genomic_DNA"/>
</dbReference>
<name>A0A553BFJ3_9FLAO</name>
<gene>
    <name evidence="3" type="ORF">FNW11_13420</name>
    <name evidence="2" type="ORF">FNW12_10830</name>
</gene>
<reference evidence="4 5" key="1">
    <citation type="submission" date="2019-07" db="EMBL/GenBank/DDBJ databases">
        <title>Novel species of Flavobacterium.</title>
        <authorList>
            <person name="Liu Q."/>
            <person name="Xin Y.-H."/>
        </authorList>
    </citation>
    <scope>NUCLEOTIDE SEQUENCE [LARGE SCALE GENOMIC DNA]</scope>
    <source>
        <strain evidence="2 4">GSP39</strain>
        <strain evidence="3 5">GSR22</strain>
    </source>
</reference>
<proteinExistence type="predicted"/>
<evidence type="ECO:0000313" key="5">
    <source>
        <dbReference type="Proteomes" id="UP000318669"/>
    </source>
</evidence>
<dbReference type="Proteomes" id="UP000318669">
    <property type="component" value="Unassembled WGS sequence"/>
</dbReference>
<protein>
    <submittedName>
        <fullName evidence="3">Uncharacterized protein</fullName>
    </submittedName>
</protein>
<accession>A0A553BFJ3</accession>
<dbReference type="InterPro" id="IPR045767">
    <property type="entry name" value="DUF6134"/>
</dbReference>
<evidence type="ECO:0000313" key="2">
    <source>
        <dbReference type="EMBL" id="TRX05351.1"/>
    </source>
</evidence>
<dbReference type="RefSeq" id="WP_143388850.1">
    <property type="nucleotide sequence ID" value="NZ_VJZL01000028.1"/>
</dbReference>
<evidence type="ECO:0000313" key="4">
    <source>
        <dbReference type="Proteomes" id="UP000318528"/>
    </source>
</evidence>
<keyword evidence="4" id="KW-1185">Reference proteome</keyword>
<dbReference type="Proteomes" id="UP000318528">
    <property type="component" value="Unassembled WGS sequence"/>
</dbReference>
<keyword evidence="1" id="KW-1133">Transmembrane helix</keyword>
<dbReference type="OrthoDB" id="789612at2"/>
<dbReference type="AlphaFoldDB" id="A0A553BFJ3"/>
<keyword evidence="1" id="KW-0812">Transmembrane</keyword>
<evidence type="ECO:0000313" key="3">
    <source>
        <dbReference type="EMBL" id="TRX07019.1"/>
    </source>
</evidence>
<dbReference type="Pfam" id="PF19630">
    <property type="entry name" value="DUF6134"/>
    <property type="match status" value="1"/>
</dbReference>
<evidence type="ECO:0000256" key="1">
    <source>
        <dbReference type="SAM" id="Phobius"/>
    </source>
</evidence>